<dbReference type="PROSITE" id="PS51379">
    <property type="entry name" value="4FE4S_FER_2"/>
    <property type="match status" value="1"/>
</dbReference>
<organism evidence="5 6">
    <name type="scientific">Prevotella lacticifex</name>
    <dbReference type="NCBI Taxonomy" id="2854755"/>
    <lineage>
        <taxon>Bacteria</taxon>
        <taxon>Pseudomonadati</taxon>
        <taxon>Bacteroidota</taxon>
        <taxon>Bacteroidia</taxon>
        <taxon>Bacteroidales</taxon>
        <taxon>Prevotellaceae</taxon>
        <taxon>Prevotella</taxon>
    </lineage>
</organism>
<dbReference type="InterPro" id="IPR007516">
    <property type="entry name" value="Co_F420_Hydgase/DH_bsu_N"/>
</dbReference>
<evidence type="ECO:0000256" key="1">
    <source>
        <dbReference type="ARBA" id="ARBA00022723"/>
    </source>
</evidence>
<dbReference type="Gene3D" id="3.30.70.20">
    <property type="match status" value="1"/>
</dbReference>
<dbReference type="GO" id="GO:0046872">
    <property type="term" value="F:metal ion binding"/>
    <property type="evidence" value="ECO:0007669"/>
    <property type="project" value="UniProtKB-KW"/>
</dbReference>
<dbReference type="Pfam" id="PF04432">
    <property type="entry name" value="FrhB_FdhB_C"/>
    <property type="match status" value="1"/>
</dbReference>
<protein>
    <recommendedName>
        <fullName evidence="4">4Fe-4S ferredoxin-type domain-containing protein</fullName>
    </recommendedName>
</protein>
<dbReference type="Pfam" id="PF00037">
    <property type="entry name" value="Fer4"/>
    <property type="match status" value="1"/>
</dbReference>
<dbReference type="PANTHER" id="PTHR43193">
    <property type="match status" value="1"/>
</dbReference>
<dbReference type="PANTHER" id="PTHR43193:SF2">
    <property type="entry name" value="POLYFERREDOXIN PROTEIN FWDF"/>
    <property type="match status" value="1"/>
</dbReference>
<dbReference type="AlphaFoldDB" id="A0A9R1C7L8"/>
<accession>A0A9R1C7L8</accession>
<evidence type="ECO:0000259" key="4">
    <source>
        <dbReference type="PROSITE" id="PS51379"/>
    </source>
</evidence>
<dbReference type="PROSITE" id="PS00198">
    <property type="entry name" value="4FE4S_FER_1"/>
    <property type="match status" value="1"/>
</dbReference>
<dbReference type="InterPro" id="IPR007525">
    <property type="entry name" value="FrhB_FdhB_C"/>
</dbReference>
<evidence type="ECO:0000256" key="2">
    <source>
        <dbReference type="ARBA" id="ARBA00023004"/>
    </source>
</evidence>
<keyword evidence="2" id="KW-0408">Iron</keyword>
<dbReference type="InterPro" id="IPR017896">
    <property type="entry name" value="4Fe4S_Fe-S-bd"/>
</dbReference>
<sequence>MVEDNEGFLYPKVDTNLCIDCQACVKVCPFHNPAEEAKPKNVYAALNKNEEIRKDSSSGGVFTILAEKVINEGGVVFGAKFTDDWQVEIVPTETIEGLAAFRGSKYLQAKMDNSLSLAKKYLKEGRKVLFSGTPCQIAGLKHYLRKDYENLLAVDFVCHGVPSPKVWEMYLDEVTQAGKRAILDIKFRDKPQGWKRFNFTLSYNESDKSYTMSSYNGDNHFMRAFLSDMILRPSCYNCQAKCGRSKSDITIADYWGIDKVHPQMDDDKGASLLLVRTEKGQQALDFTKIAYTESAYNDAFRFNPAIEKSAVPHPKRTEFFKKLDTTKDLIKLIDKELRPALKQRARIFYHRCRHKAKVLALHLLGGGNPERRNTTTVRSTGVVPMCDKEMAVTTISFRNKGNGWKRYTMDVTLRSGEKRPIKKPLEAVSTKYTTLVSMNSSAALRG</sequence>
<evidence type="ECO:0000313" key="6">
    <source>
        <dbReference type="Proteomes" id="UP000825483"/>
    </source>
</evidence>
<keyword evidence="6" id="KW-1185">Reference proteome</keyword>
<dbReference type="GO" id="GO:0051536">
    <property type="term" value="F:iron-sulfur cluster binding"/>
    <property type="evidence" value="ECO:0007669"/>
    <property type="project" value="UniProtKB-KW"/>
</dbReference>
<feature type="domain" description="4Fe-4S ferredoxin-type" evidence="4">
    <location>
        <begin position="9"/>
        <end position="38"/>
    </location>
</feature>
<evidence type="ECO:0000313" key="5">
    <source>
        <dbReference type="EMBL" id="GJG57505.1"/>
    </source>
</evidence>
<dbReference type="EMBL" id="BPUB01000001">
    <property type="protein sequence ID" value="GJG57505.1"/>
    <property type="molecule type" value="Genomic_DNA"/>
</dbReference>
<dbReference type="Pfam" id="PF04422">
    <property type="entry name" value="FrhB_FdhB_N"/>
    <property type="match status" value="1"/>
</dbReference>
<reference evidence="5" key="1">
    <citation type="journal article" date="2022" name="Int. J. Syst. Evol. Microbiol.">
        <title>Prevotella lacticifex sp. nov., isolated from the rumen of cows.</title>
        <authorList>
            <person name="Shinkai T."/>
            <person name="Ikeyama N."/>
            <person name="Kumagai M."/>
            <person name="Ohmori H."/>
            <person name="Sakamoto M."/>
            <person name="Ohkuma M."/>
            <person name="Mitsumori M."/>
        </authorList>
    </citation>
    <scope>NUCLEOTIDE SEQUENCE</scope>
    <source>
        <strain evidence="5">R5076</strain>
    </source>
</reference>
<dbReference type="InterPro" id="IPR052977">
    <property type="entry name" value="Polyferredoxin-like_ET"/>
</dbReference>
<dbReference type="SUPFAM" id="SSF54862">
    <property type="entry name" value="4Fe-4S ferredoxins"/>
    <property type="match status" value="1"/>
</dbReference>
<name>A0A9R1C7L8_9BACT</name>
<keyword evidence="3" id="KW-0411">Iron-sulfur</keyword>
<keyword evidence="1" id="KW-0479">Metal-binding</keyword>
<gene>
    <name evidence="5" type="ORF">PRLR5076_03560</name>
</gene>
<evidence type="ECO:0000256" key="3">
    <source>
        <dbReference type="ARBA" id="ARBA00023014"/>
    </source>
</evidence>
<dbReference type="Proteomes" id="UP000825483">
    <property type="component" value="Unassembled WGS sequence"/>
</dbReference>
<proteinExistence type="predicted"/>
<dbReference type="InterPro" id="IPR017900">
    <property type="entry name" value="4Fe4S_Fe_S_CS"/>
</dbReference>
<comment type="caution">
    <text evidence="5">The sequence shown here is derived from an EMBL/GenBank/DDBJ whole genome shotgun (WGS) entry which is preliminary data.</text>
</comment>